<organism evidence="2 3">
    <name type="scientific">Metarhizium anisopliae BRIP 53293</name>
    <dbReference type="NCBI Taxonomy" id="1291518"/>
    <lineage>
        <taxon>Eukaryota</taxon>
        <taxon>Fungi</taxon>
        <taxon>Dikarya</taxon>
        <taxon>Ascomycota</taxon>
        <taxon>Pezizomycotina</taxon>
        <taxon>Sordariomycetes</taxon>
        <taxon>Hypocreomycetidae</taxon>
        <taxon>Hypocreales</taxon>
        <taxon>Clavicipitaceae</taxon>
        <taxon>Metarhizium</taxon>
    </lineage>
</organism>
<name>A0A0D9P6T3_METAN</name>
<feature type="region of interest" description="Disordered" evidence="1">
    <location>
        <begin position="43"/>
        <end position="72"/>
    </location>
</feature>
<evidence type="ECO:0000256" key="1">
    <source>
        <dbReference type="SAM" id="MobiDB-lite"/>
    </source>
</evidence>
<dbReference type="AlphaFoldDB" id="A0A0D9P6T3"/>
<keyword evidence="3" id="KW-1185">Reference proteome</keyword>
<dbReference type="EMBL" id="KE384725">
    <property type="protein sequence ID" value="KJK81801.1"/>
    <property type="molecule type" value="Genomic_DNA"/>
</dbReference>
<proteinExistence type="predicted"/>
<gene>
    <name evidence="2" type="ORF">H634G_03064</name>
</gene>
<sequence length="104" mass="11244">MALRYDGGPDPSGTDVDAGVSLWTRHAWKLSKQLLEVAFLSSVDGVQQRPSNPTPKPQTTEDRPSKTPDTVPVLDICETPSSYFRCLGPAESKDPMHGASVVYG</sequence>
<protein>
    <submittedName>
        <fullName evidence="2">Uncharacterized protein</fullName>
    </submittedName>
</protein>
<accession>A0A0D9P6T3</accession>
<evidence type="ECO:0000313" key="3">
    <source>
        <dbReference type="Proteomes" id="UP000054544"/>
    </source>
</evidence>
<reference evidence="3" key="1">
    <citation type="journal article" date="2014" name="BMC Genomics">
        <title>The genome sequence of the biocontrol fungus Metarhizium anisopliae and comparative genomics of Metarhizium species.</title>
        <authorList>
            <person name="Pattemore J.A."/>
            <person name="Hane J.K."/>
            <person name="Williams A.H."/>
            <person name="Wilson B.A."/>
            <person name="Stodart B.J."/>
            <person name="Ash G.J."/>
        </authorList>
    </citation>
    <scope>NUCLEOTIDE SEQUENCE [LARGE SCALE GENOMIC DNA]</scope>
    <source>
        <strain evidence="3">BRIP 53293</strain>
    </source>
</reference>
<evidence type="ECO:0000313" key="2">
    <source>
        <dbReference type="EMBL" id="KJK81801.1"/>
    </source>
</evidence>
<dbReference type="Proteomes" id="UP000054544">
    <property type="component" value="Unassembled WGS sequence"/>
</dbReference>